<organism evidence="7 8">
    <name type="scientific">Denitratisoma oestradiolicum</name>
    <dbReference type="NCBI Taxonomy" id="311182"/>
    <lineage>
        <taxon>Bacteria</taxon>
        <taxon>Pseudomonadati</taxon>
        <taxon>Pseudomonadota</taxon>
        <taxon>Betaproteobacteria</taxon>
        <taxon>Nitrosomonadales</taxon>
        <taxon>Sterolibacteriaceae</taxon>
        <taxon>Denitratisoma</taxon>
    </lineage>
</organism>
<dbReference type="PIRSF" id="PIRSF004846">
    <property type="entry name" value="ModA"/>
    <property type="match status" value="1"/>
</dbReference>
<gene>
    <name evidence="7" type="primary">modA</name>
    <name evidence="7" type="ORF">DENOEST_3161</name>
</gene>
<comment type="subunit">
    <text evidence="5">The complex is composed of two ATP-binding proteins (ModC), two transmembrane proteins (ModB) and a solute-binding protein (ModA).</text>
</comment>
<keyword evidence="3 6" id="KW-0479">Metal-binding</keyword>
<dbReference type="CDD" id="cd13539">
    <property type="entry name" value="PBP2_AvModA"/>
    <property type="match status" value="1"/>
</dbReference>
<evidence type="ECO:0000256" key="1">
    <source>
        <dbReference type="ARBA" id="ARBA00009175"/>
    </source>
</evidence>
<dbReference type="GO" id="GO:1901359">
    <property type="term" value="F:tungstate binding"/>
    <property type="evidence" value="ECO:0007669"/>
    <property type="project" value="UniProtKB-ARBA"/>
</dbReference>
<feature type="binding site" evidence="6">
    <location>
        <position position="60"/>
    </location>
    <ligand>
        <name>molybdate</name>
        <dbReference type="ChEBI" id="CHEBI:36264"/>
    </ligand>
</feature>
<keyword evidence="8" id="KW-1185">Reference proteome</keyword>
<keyword evidence="4" id="KW-0732">Signal</keyword>
<dbReference type="SUPFAM" id="SSF53850">
    <property type="entry name" value="Periplasmic binding protein-like II"/>
    <property type="match status" value="1"/>
</dbReference>
<dbReference type="PANTHER" id="PTHR30632">
    <property type="entry name" value="MOLYBDATE-BINDING PERIPLASMIC PROTEIN"/>
    <property type="match status" value="1"/>
</dbReference>
<dbReference type="InterPro" id="IPR005950">
    <property type="entry name" value="ModA"/>
</dbReference>
<evidence type="ECO:0000313" key="7">
    <source>
        <dbReference type="EMBL" id="CAB1370315.1"/>
    </source>
</evidence>
<dbReference type="InterPro" id="IPR044084">
    <property type="entry name" value="AvModA-like_subst-bd"/>
</dbReference>
<sequence>MSFRMKILALPIAWAFITGMARANEVQVAVAANFILPLKAIATRFERATGHHVTLVPGATGKLYAQINNGAPFDILLAADSETPARLEREGMAEPGSRFTYATGRLVLWSSRPDLVDAKGDVLRGNGFDHLALANPRLAPYGMAAQETMQALGVRERLQARLVQAENIAQAYQFVASGNAALGFVAYSQIHQGGKAIPGSHWLVPTRLHSPLRQDAVLLNRGRGNRAAEALLKYLKENQTTGIIRSFGYE</sequence>
<dbReference type="GO" id="GO:0046872">
    <property type="term" value="F:metal ion binding"/>
    <property type="evidence" value="ECO:0007669"/>
    <property type="project" value="UniProtKB-KW"/>
</dbReference>
<protein>
    <submittedName>
        <fullName evidence="7">Molybdate-binding protein ModA</fullName>
    </submittedName>
</protein>
<dbReference type="Pfam" id="PF13531">
    <property type="entry name" value="SBP_bac_11"/>
    <property type="match status" value="1"/>
</dbReference>
<evidence type="ECO:0000256" key="6">
    <source>
        <dbReference type="PIRSR" id="PIRSR004846-1"/>
    </source>
</evidence>
<evidence type="ECO:0000256" key="5">
    <source>
        <dbReference type="ARBA" id="ARBA00062515"/>
    </source>
</evidence>
<evidence type="ECO:0000313" key="8">
    <source>
        <dbReference type="Proteomes" id="UP000515733"/>
    </source>
</evidence>
<dbReference type="GO" id="GO:0030973">
    <property type="term" value="F:molybdate ion binding"/>
    <property type="evidence" value="ECO:0007669"/>
    <property type="project" value="InterPro"/>
</dbReference>
<dbReference type="Proteomes" id="UP000515733">
    <property type="component" value="Chromosome"/>
</dbReference>
<proteinExistence type="inferred from homology"/>
<dbReference type="NCBIfam" id="TIGR01256">
    <property type="entry name" value="modA"/>
    <property type="match status" value="1"/>
</dbReference>
<accession>A0A6S6Y1B4</accession>
<dbReference type="EMBL" id="LR778301">
    <property type="protein sequence ID" value="CAB1370315.1"/>
    <property type="molecule type" value="Genomic_DNA"/>
</dbReference>
<dbReference type="PANTHER" id="PTHR30632:SF14">
    <property type="entry name" value="TUNGSTATE_MOLYBDATE_CHROMATE-BINDING PROTEIN MODA"/>
    <property type="match status" value="1"/>
</dbReference>
<dbReference type="Gene3D" id="3.40.190.10">
    <property type="entry name" value="Periplasmic binding protein-like II"/>
    <property type="match status" value="2"/>
</dbReference>
<keyword evidence="2 6" id="KW-0500">Molybdenum</keyword>
<comment type="similarity">
    <text evidence="1">Belongs to the bacterial solute-binding protein ModA family.</text>
</comment>
<dbReference type="AlphaFoldDB" id="A0A6S6Y1B4"/>
<name>A0A6S6Y1B4_9PROT</name>
<evidence type="ECO:0000256" key="3">
    <source>
        <dbReference type="ARBA" id="ARBA00022723"/>
    </source>
</evidence>
<feature type="binding site" evidence="6">
    <location>
        <position position="168"/>
    </location>
    <ligand>
        <name>molybdate</name>
        <dbReference type="ChEBI" id="CHEBI:36264"/>
    </ligand>
</feature>
<reference evidence="7 8" key="1">
    <citation type="submission" date="2020-03" db="EMBL/GenBank/DDBJ databases">
        <authorList>
            <consortium name="Genoscope - CEA"/>
            <person name="William W."/>
        </authorList>
    </citation>
    <scope>NUCLEOTIDE SEQUENCE [LARGE SCALE GENOMIC DNA]</scope>
    <source>
        <strain evidence="8">DSM 16959</strain>
    </source>
</reference>
<evidence type="ECO:0000256" key="4">
    <source>
        <dbReference type="ARBA" id="ARBA00022729"/>
    </source>
</evidence>
<dbReference type="InterPro" id="IPR050682">
    <property type="entry name" value="ModA/WtpA"/>
</dbReference>
<dbReference type="GO" id="GO:0015689">
    <property type="term" value="P:molybdate ion transport"/>
    <property type="evidence" value="ECO:0007669"/>
    <property type="project" value="InterPro"/>
</dbReference>
<dbReference type="KEGG" id="doe:DENOEST_3161"/>
<dbReference type="FunFam" id="3.40.190.10:FF:000035">
    <property type="entry name" value="Molybdate ABC transporter substrate-binding protein"/>
    <property type="match status" value="1"/>
</dbReference>
<evidence type="ECO:0000256" key="2">
    <source>
        <dbReference type="ARBA" id="ARBA00022505"/>
    </source>
</evidence>